<evidence type="ECO:0000313" key="4">
    <source>
        <dbReference type="EMBL" id="MFD0963748.1"/>
    </source>
</evidence>
<sequence length="125" mass="13562">MKISKIILLLVCSVFVLVSCKKEASAPEEVTVEYNEEEKKPIAENATIAKAKFNIDGMTCAVGCAAKIEKSLAKMDGVASAKVDFETKTAEVSYDVDQVTTSLLSDRVAKTGSMYKVKNMQTITE</sequence>
<protein>
    <submittedName>
        <fullName evidence="4">Heavy-metal-associated domain-containing protein</fullName>
    </submittedName>
</protein>
<dbReference type="PROSITE" id="PS50846">
    <property type="entry name" value="HMA_2"/>
    <property type="match status" value="1"/>
</dbReference>
<dbReference type="InterPro" id="IPR006121">
    <property type="entry name" value="HMA_dom"/>
</dbReference>
<dbReference type="Pfam" id="PF00403">
    <property type="entry name" value="HMA"/>
    <property type="match status" value="1"/>
</dbReference>
<comment type="caution">
    <text evidence="4">The sequence shown here is derived from an EMBL/GenBank/DDBJ whole genome shotgun (WGS) entry which is preliminary data.</text>
</comment>
<organism evidence="4 5">
    <name type="scientific">Pseudofulvibacter geojedonensis</name>
    <dbReference type="NCBI Taxonomy" id="1123758"/>
    <lineage>
        <taxon>Bacteria</taxon>
        <taxon>Pseudomonadati</taxon>
        <taxon>Bacteroidota</taxon>
        <taxon>Flavobacteriia</taxon>
        <taxon>Flavobacteriales</taxon>
        <taxon>Flavobacteriaceae</taxon>
        <taxon>Pseudofulvibacter</taxon>
    </lineage>
</organism>
<evidence type="ECO:0000313" key="5">
    <source>
        <dbReference type="Proteomes" id="UP001596997"/>
    </source>
</evidence>
<accession>A0ABW3I1Q9</accession>
<reference evidence="5" key="1">
    <citation type="journal article" date="2019" name="Int. J. Syst. Evol. Microbiol.">
        <title>The Global Catalogue of Microorganisms (GCM) 10K type strain sequencing project: providing services to taxonomists for standard genome sequencing and annotation.</title>
        <authorList>
            <consortium name="The Broad Institute Genomics Platform"/>
            <consortium name="The Broad Institute Genome Sequencing Center for Infectious Disease"/>
            <person name="Wu L."/>
            <person name="Ma J."/>
        </authorList>
    </citation>
    <scope>NUCLEOTIDE SEQUENCE [LARGE SCALE GENOMIC DNA]</scope>
    <source>
        <strain evidence="5">CCUG 62114</strain>
    </source>
</reference>
<dbReference type="Gene3D" id="3.30.70.100">
    <property type="match status" value="1"/>
</dbReference>
<dbReference type="InterPro" id="IPR036163">
    <property type="entry name" value="HMA_dom_sf"/>
</dbReference>
<evidence type="ECO:0000256" key="1">
    <source>
        <dbReference type="ARBA" id="ARBA00022723"/>
    </source>
</evidence>
<dbReference type="EMBL" id="JBHTJM010000006">
    <property type="protein sequence ID" value="MFD0963748.1"/>
    <property type="molecule type" value="Genomic_DNA"/>
</dbReference>
<dbReference type="PANTHER" id="PTHR46594">
    <property type="entry name" value="P-TYPE CATION-TRANSPORTING ATPASE"/>
    <property type="match status" value="1"/>
</dbReference>
<keyword evidence="2" id="KW-0732">Signal</keyword>
<feature type="domain" description="HMA" evidence="3">
    <location>
        <begin position="49"/>
        <end position="116"/>
    </location>
</feature>
<proteinExistence type="predicted"/>
<dbReference type="Proteomes" id="UP001596997">
    <property type="component" value="Unassembled WGS sequence"/>
</dbReference>
<keyword evidence="1" id="KW-0479">Metal-binding</keyword>
<dbReference type="RefSeq" id="WP_377714766.1">
    <property type="nucleotide sequence ID" value="NZ_JBHTJM010000006.1"/>
</dbReference>
<keyword evidence="5" id="KW-1185">Reference proteome</keyword>
<evidence type="ECO:0000259" key="3">
    <source>
        <dbReference type="PROSITE" id="PS50846"/>
    </source>
</evidence>
<feature type="chain" id="PRO_5045732726" evidence="2">
    <location>
        <begin position="25"/>
        <end position="125"/>
    </location>
</feature>
<dbReference type="PANTHER" id="PTHR46594:SF4">
    <property type="entry name" value="P-TYPE CATION-TRANSPORTING ATPASE"/>
    <property type="match status" value="1"/>
</dbReference>
<name>A0ABW3I1Q9_9FLAO</name>
<dbReference type="CDD" id="cd00371">
    <property type="entry name" value="HMA"/>
    <property type="match status" value="1"/>
</dbReference>
<gene>
    <name evidence="4" type="ORF">ACFQ1O_07000</name>
</gene>
<feature type="signal peptide" evidence="2">
    <location>
        <begin position="1"/>
        <end position="24"/>
    </location>
</feature>
<evidence type="ECO:0000256" key="2">
    <source>
        <dbReference type="SAM" id="SignalP"/>
    </source>
</evidence>
<dbReference type="SUPFAM" id="SSF55008">
    <property type="entry name" value="HMA, heavy metal-associated domain"/>
    <property type="match status" value="1"/>
</dbReference>
<dbReference type="PROSITE" id="PS51257">
    <property type="entry name" value="PROKAR_LIPOPROTEIN"/>
    <property type="match status" value="1"/>
</dbReference>